<evidence type="ECO:0000313" key="9">
    <source>
        <dbReference type="EnsemblMetazoa" id="XP_044314479.1"/>
    </source>
</evidence>
<evidence type="ECO:0000256" key="1">
    <source>
        <dbReference type="ARBA" id="ARBA00004651"/>
    </source>
</evidence>
<evidence type="ECO:0000313" key="10">
    <source>
        <dbReference type="Proteomes" id="UP001652680"/>
    </source>
</evidence>
<dbReference type="GeneID" id="108043898"/>
<organism evidence="9 10">
    <name type="scientific">Drosophila rhopaloa</name>
    <name type="common">Fruit fly</name>
    <dbReference type="NCBI Taxonomy" id="1041015"/>
    <lineage>
        <taxon>Eukaryota</taxon>
        <taxon>Metazoa</taxon>
        <taxon>Ecdysozoa</taxon>
        <taxon>Arthropoda</taxon>
        <taxon>Hexapoda</taxon>
        <taxon>Insecta</taxon>
        <taxon>Pterygota</taxon>
        <taxon>Neoptera</taxon>
        <taxon>Endopterygota</taxon>
        <taxon>Diptera</taxon>
        <taxon>Brachycera</taxon>
        <taxon>Muscomorpha</taxon>
        <taxon>Ephydroidea</taxon>
        <taxon>Drosophilidae</taxon>
        <taxon>Drosophila</taxon>
        <taxon>Sophophora</taxon>
    </lineage>
</organism>
<feature type="transmembrane region" description="Helical" evidence="8">
    <location>
        <begin position="381"/>
        <end position="400"/>
    </location>
</feature>
<evidence type="ECO:0000256" key="2">
    <source>
        <dbReference type="ARBA" id="ARBA00022475"/>
    </source>
</evidence>
<feature type="transmembrane region" description="Helical" evidence="8">
    <location>
        <begin position="412"/>
        <end position="435"/>
    </location>
</feature>
<evidence type="ECO:0000256" key="3">
    <source>
        <dbReference type="ARBA" id="ARBA00022692"/>
    </source>
</evidence>
<feature type="transmembrane region" description="Helical" evidence="8">
    <location>
        <begin position="487"/>
        <end position="507"/>
    </location>
</feature>
<dbReference type="Proteomes" id="UP001652680">
    <property type="component" value="Unassembled WGS sequence"/>
</dbReference>
<keyword evidence="5 8" id="KW-0472">Membrane</keyword>
<evidence type="ECO:0000256" key="6">
    <source>
        <dbReference type="ARBA" id="ARBA00023170"/>
    </source>
</evidence>
<dbReference type="EnsemblMetazoa" id="XM_044458544.1">
    <property type="protein sequence ID" value="XP_044314479.1"/>
    <property type="gene ID" value="LOC108043898"/>
</dbReference>
<reference evidence="10" key="1">
    <citation type="journal article" date="2021" name="Elife">
        <title>Highly contiguous assemblies of 101 drosophilid genomes.</title>
        <authorList>
            <person name="Kim B.Y."/>
            <person name="Wang J.R."/>
            <person name="Miller D.E."/>
            <person name="Barmina O."/>
            <person name="Delaney E."/>
            <person name="Thompson A."/>
            <person name="Comeault A.A."/>
            <person name="Peede D."/>
            <person name="D'Agostino E.R."/>
            <person name="Pelaez J."/>
            <person name="Aguilar J.M."/>
            <person name="Haji D."/>
            <person name="Matsunaga T."/>
            <person name="Armstrong E.E."/>
            <person name="Zych M."/>
            <person name="Ogawa Y."/>
            <person name="Stamenkovic-Radak M."/>
            <person name="Jelic M."/>
            <person name="Veselinovic M.S."/>
            <person name="Tanaskovic M."/>
            <person name="Eric P."/>
            <person name="Gao J.J."/>
            <person name="Katoh T.K."/>
            <person name="Toda M.J."/>
            <person name="Watabe H."/>
            <person name="Watada M."/>
            <person name="Davis J.S."/>
            <person name="Moyle L.C."/>
            <person name="Manoli G."/>
            <person name="Bertolini E."/>
            <person name="Kostal V."/>
            <person name="Hawley R.S."/>
            <person name="Takahashi A."/>
            <person name="Jones C.D."/>
            <person name="Price D.K."/>
            <person name="Whiteman N."/>
            <person name="Kopp A."/>
            <person name="Matute D.R."/>
            <person name="Petrov D.A."/>
        </authorList>
    </citation>
    <scope>NUCLEOTIDE SEQUENCE [LARGE SCALE GENOMIC DNA]</scope>
</reference>
<feature type="transmembrane region" description="Helical" evidence="8">
    <location>
        <begin position="191"/>
        <end position="213"/>
    </location>
</feature>
<comment type="function">
    <text evidence="8">Gustatory receptor which mediates acceptance or avoidance behavior, depending on its substrates.</text>
</comment>
<proteinExistence type="inferred from homology"/>
<dbReference type="InterPro" id="IPR013604">
    <property type="entry name" value="7TM_chemorcpt"/>
</dbReference>
<feature type="transmembrane region" description="Helical" evidence="8">
    <location>
        <begin position="162"/>
        <end position="179"/>
    </location>
</feature>
<keyword evidence="3 8" id="KW-0812">Transmembrane</keyword>
<keyword evidence="7 8" id="KW-0807">Transducer</keyword>
<keyword evidence="2 8" id="KW-1003">Cell membrane</keyword>
<keyword evidence="10" id="KW-1185">Reference proteome</keyword>
<comment type="similarity">
    <text evidence="8">Belongs to the insect chemoreceptor superfamily. Gustatory receptor (GR) family.</text>
</comment>
<evidence type="ECO:0000256" key="5">
    <source>
        <dbReference type="ARBA" id="ARBA00023136"/>
    </source>
</evidence>
<accession>A0ABM5J6M8</accession>
<dbReference type="RefSeq" id="XP_044314479.1">
    <property type="nucleotide sequence ID" value="XM_044458544.1"/>
</dbReference>
<feature type="transmembrane region" description="Helical" evidence="8">
    <location>
        <begin position="286"/>
        <end position="314"/>
    </location>
</feature>
<feature type="transmembrane region" description="Helical" evidence="8">
    <location>
        <begin position="249"/>
        <end position="266"/>
    </location>
</feature>
<comment type="subcellular location">
    <subcellularLocation>
        <location evidence="1 8">Cell membrane</location>
        <topology evidence="1 8">Multi-pass membrane protein</topology>
    </subcellularLocation>
</comment>
<dbReference type="Pfam" id="PF08395">
    <property type="entry name" value="7tm_7"/>
    <property type="match status" value="1"/>
</dbReference>
<name>A0ABM5J6M8_DRORH</name>
<keyword evidence="6 8" id="KW-0675">Receptor</keyword>
<dbReference type="PANTHER" id="PTHR21143:SF133">
    <property type="entry name" value="GUSTATORY AND PHEROMONE RECEPTOR 32A-RELATED"/>
    <property type="match status" value="1"/>
</dbReference>
<sequence>MQGLDLDRDRDRDLYMEQYLFVAGNSDASNTICCVPVCLKGKNWARPSAQVDLGLGLGLGLPMGPGAGLSIIIDSRSPSPDSRATAPYRNPLDEWQDMSLGGLRFSCSSIMAGTRVELCSRFLLLWQYRLARVLSLLSSKLDKEKLQLKPPKRGSNNRILSILWRCLLVFIYAGVWPTLTAPAIGNRIESYADLMAVLQVLSVSVLAIISFIIQAKGEDKFQKVLNRYLCLYQRICATTRLKQLFPPKFVVFYMLKLFFTLCGYFHEFVPLLKEEHFENVARMVAVVFGIYMWCGTVFVLDACFLGFLVSGIMYEHMAANISAMLQRMEPIESQEEGKRMSHYRRMRLLCDFADELDECAMIYSELYEVTNAFRKMLQWQILFYIYYNFVNICLMLYQYILHYLNDDEVALVSLVMASVKFANLVLLIMCADYTVRESQMPKKLPLDIVCSDMDQRWDKSVETFISQQQTQRLEIKVLEFFHLNNEFILLILSAIISYLFILLQFGITGGFEASDEIKNQFD</sequence>
<evidence type="ECO:0000256" key="7">
    <source>
        <dbReference type="ARBA" id="ARBA00023224"/>
    </source>
</evidence>
<keyword evidence="4 8" id="KW-1133">Transmembrane helix</keyword>
<evidence type="ECO:0000256" key="4">
    <source>
        <dbReference type="ARBA" id="ARBA00022989"/>
    </source>
</evidence>
<dbReference type="PANTHER" id="PTHR21143">
    <property type="entry name" value="INVERTEBRATE GUSTATORY RECEPTOR"/>
    <property type="match status" value="1"/>
</dbReference>
<evidence type="ECO:0000256" key="8">
    <source>
        <dbReference type="RuleBase" id="RU363108"/>
    </source>
</evidence>
<protein>
    <recommendedName>
        <fullName evidence="8">Gustatory receptor</fullName>
    </recommendedName>
</protein>
<reference evidence="9" key="2">
    <citation type="submission" date="2025-05" db="UniProtKB">
        <authorList>
            <consortium name="EnsemblMetazoa"/>
        </authorList>
    </citation>
    <scope>IDENTIFICATION</scope>
</reference>